<evidence type="ECO:0000313" key="3">
    <source>
        <dbReference type="Proteomes" id="UP000094527"/>
    </source>
</evidence>
<reference evidence="2 3" key="1">
    <citation type="journal article" date="2016" name="Genome Biol. Evol.">
        <title>Gene Family Evolution Reflects Adaptation to Soil Environmental Stressors in the Genome of the Collembolan Orchesella cincta.</title>
        <authorList>
            <person name="Faddeeva-Vakhrusheva A."/>
            <person name="Derks M.F."/>
            <person name="Anvar S.Y."/>
            <person name="Agamennone V."/>
            <person name="Suring W."/>
            <person name="Smit S."/>
            <person name="van Straalen N.M."/>
            <person name="Roelofs D."/>
        </authorList>
    </citation>
    <scope>NUCLEOTIDE SEQUENCE [LARGE SCALE GENOMIC DNA]</scope>
    <source>
        <tissue evidence="2">Mixed pool</tissue>
    </source>
</reference>
<dbReference type="EMBL" id="LJIJ01004423">
    <property type="protein sequence ID" value="ODM87907.1"/>
    <property type="molecule type" value="Genomic_DNA"/>
</dbReference>
<feature type="region of interest" description="Disordered" evidence="1">
    <location>
        <begin position="99"/>
        <end position="122"/>
    </location>
</feature>
<protein>
    <submittedName>
        <fullName evidence="2">Uncharacterized protein</fullName>
    </submittedName>
</protein>
<accession>A0A1D2M4J7</accession>
<dbReference type="Proteomes" id="UP000094527">
    <property type="component" value="Unassembled WGS sequence"/>
</dbReference>
<organism evidence="2 3">
    <name type="scientific">Orchesella cincta</name>
    <name type="common">Springtail</name>
    <name type="synonym">Podura cincta</name>
    <dbReference type="NCBI Taxonomy" id="48709"/>
    <lineage>
        <taxon>Eukaryota</taxon>
        <taxon>Metazoa</taxon>
        <taxon>Ecdysozoa</taxon>
        <taxon>Arthropoda</taxon>
        <taxon>Hexapoda</taxon>
        <taxon>Collembola</taxon>
        <taxon>Entomobryomorpha</taxon>
        <taxon>Entomobryoidea</taxon>
        <taxon>Orchesellidae</taxon>
        <taxon>Orchesellinae</taxon>
        <taxon>Orchesella</taxon>
    </lineage>
</organism>
<evidence type="ECO:0000313" key="2">
    <source>
        <dbReference type="EMBL" id="ODM87907.1"/>
    </source>
</evidence>
<dbReference type="AlphaFoldDB" id="A0A1D2M4J7"/>
<proteinExistence type="predicted"/>
<sequence length="122" mass="13882">MASSAEKEWINKLGESAHSTIMAAQAVAANRECPYVPLRLKILWELEPDLKEDEDNSPWGWIRWCHTSKAALRKAEESLLSFVKTPIEFGYVNIGNFESSPEEPVRYGQQSSTKEVLEPHSY</sequence>
<gene>
    <name evidence="2" type="ORF">Ocin01_18776</name>
</gene>
<name>A0A1D2M4J7_ORCCI</name>
<evidence type="ECO:0000256" key="1">
    <source>
        <dbReference type="SAM" id="MobiDB-lite"/>
    </source>
</evidence>
<keyword evidence="3" id="KW-1185">Reference proteome</keyword>
<comment type="caution">
    <text evidence="2">The sequence shown here is derived from an EMBL/GenBank/DDBJ whole genome shotgun (WGS) entry which is preliminary data.</text>
</comment>